<protein>
    <recommendedName>
        <fullName evidence="3">Transposase</fullName>
    </recommendedName>
</protein>
<dbReference type="Proteomes" id="UP000198625">
    <property type="component" value="Unassembled WGS sequence"/>
</dbReference>
<gene>
    <name evidence="1" type="ORF">SAMN05660462_02824</name>
</gene>
<dbReference type="OrthoDB" id="9808061at2"/>
<sequence>MDMRSVSHQVKVQEWREIISRCRNSGMPVREWCSENGIKPGQYYYWLRVIRNESLALIPREPQVVQPSFSAIKVSEMNNTDTDEADTCAVVKTSSFSIEIKNAANPKTLEQVLQILDSLC</sequence>
<dbReference type="RefSeq" id="WP_091732674.1">
    <property type="nucleotide sequence ID" value="NZ_FNQE01000041.1"/>
</dbReference>
<keyword evidence="2" id="KW-1185">Reference proteome</keyword>
<evidence type="ECO:0000313" key="2">
    <source>
        <dbReference type="Proteomes" id="UP000198625"/>
    </source>
</evidence>
<organism evidence="1 2">
    <name type="scientific">Proteiniborus ethanoligenes</name>
    <dbReference type="NCBI Taxonomy" id="415015"/>
    <lineage>
        <taxon>Bacteria</taxon>
        <taxon>Bacillati</taxon>
        <taxon>Bacillota</taxon>
        <taxon>Clostridia</taxon>
        <taxon>Eubacteriales</taxon>
        <taxon>Proteiniborus</taxon>
    </lineage>
</organism>
<reference evidence="1 2" key="1">
    <citation type="submission" date="2016-10" db="EMBL/GenBank/DDBJ databases">
        <authorList>
            <person name="de Groot N.N."/>
        </authorList>
    </citation>
    <scope>NUCLEOTIDE SEQUENCE [LARGE SCALE GENOMIC DNA]</scope>
    <source>
        <strain evidence="1 2">DSM 21650</strain>
    </source>
</reference>
<proteinExistence type="predicted"/>
<dbReference type="AlphaFoldDB" id="A0A1H3SCA2"/>
<evidence type="ECO:0000313" key="1">
    <source>
        <dbReference type="EMBL" id="SDZ35554.1"/>
    </source>
</evidence>
<evidence type="ECO:0008006" key="3">
    <source>
        <dbReference type="Google" id="ProtNLM"/>
    </source>
</evidence>
<accession>A0A1H3SCA2</accession>
<dbReference type="NCBIfam" id="NF047593">
    <property type="entry name" value="IS66_ISAeme5_TnpA"/>
    <property type="match status" value="1"/>
</dbReference>
<dbReference type="EMBL" id="FNQE01000041">
    <property type="protein sequence ID" value="SDZ35554.1"/>
    <property type="molecule type" value="Genomic_DNA"/>
</dbReference>
<dbReference type="STRING" id="415015.SAMN05660462_02824"/>
<name>A0A1H3SCA2_9FIRM</name>